<accession>A0A0C1FK93</accession>
<keyword evidence="2" id="KW-1185">Reference proteome</keyword>
<comment type="caution">
    <text evidence="1">The sequence shown here is derived from an EMBL/GenBank/DDBJ whole genome shotgun (WGS) entry which is preliminary data.</text>
</comment>
<name>A0A0C1FK93_9SPHI</name>
<protein>
    <submittedName>
        <fullName evidence="1">Uncharacterized protein</fullName>
    </submittedName>
</protein>
<organism evidence="1 2">
    <name type="scientific">Pedobacter kyungheensis</name>
    <dbReference type="NCBI Taxonomy" id="1069985"/>
    <lineage>
        <taxon>Bacteria</taxon>
        <taxon>Pseudomonadati</taxon>
        <taxon>Bacteroidota</taxon>
        <taxon>Sphingobacteriia</taxon>
        <taxon>Sphingobacteriales</taxon>
        <taxon>Sphingobacteriaceae</taxon>
        <taxon>Pedobacter</taxon>
    </lineage>
</organism>
<dbReference type="Proteomes" id="UP000031246">
    <property type="component" value="Unassembled WGS sequence"/>
</dbReference>
<dbReference type="EMBL" id="JSYN01000021">
    <property type="protein sequence ID" value="KIA92223.1"/>
    <property type="molecule type" value="Genomic_DNA"/>
</dbReference>
<evidence type="ECO:0000313" key="1">
    <source>
        <dbReference type="EMBL" id="KIA92223.1"/>
    </source>
</evidence>
<dbReference type="OrthoDB" id="746557at2"/>
<sequence>MLKNELKDIEEILFEQKYSDSNRIVQIDIEKCFSQIHRAWEKVIFSDIPENSLVRYFHYHLEVITNISDNLYRLEIDEKLIVPQSKLLELIDHLRKYYSNYFNENVLAPLMYHQRLMCQLSNSISYIRQRLQESNLNASLITCLVKWFALMSEDTDIIKFNFCSLHYFEYVVNRLSSIDYDSEDAERSLVSLLVRSNFNNLTFLVYYQDYVGIAIGDLKDSHEKLRYLVEQKAEVLSVPEVKNKGYDPSWPSIKTMITDWLQEEILLTKKSAYNKNEVAVLKIPLEMSVAHLSCLIRLLYEESVFATQNLQFIFKGFAGYFQSKRQVIISPGSLSKEFYSIDQHTAARVRDLLQRMIQRINRNFFPMVFAINATVLSYLSTR</sequence>
<dbReference type="AlphaFoldDB" id="A0A0C1FK93"/>
<proteinExistence type="predicted"/>
<reference evidence="1 2" key="1">
    <citation type="submission" date="2014-10" db="EMBL/GenBank/DDBJ databases">
        <title>Pedobacter Kyungheensis.</title>
        <authorList>
            <person name="Anderson B.M."/>
            <person name="Newman J.D."/>
        </authorList>
    </citation>
    <scope>NUCLEOTIDE SEQUENCE [LARGE SCALE GENOMIC DNA]</scope>
    <source>
        <strain evidence="1 2">KACC 16221</strain>
    </source>
</reference>
<dbReference type="RefSeq" id="WP_039478698.1">
    <property type="nucleotide sequence ID" value="NZ_JSYN01000021.1"/>
</dbReference>
<gene>
    <name evidence="1" type="ORF">OC25_17425</name>
</gene>
<evidence type="ECO:0000313" key="2">
    <source>
        <dbReference type="Proteomes" id="UP000031246"/>
    </source>
</evidence>